<dbReference type="RefSeq" id="WP_158352513.1">
    <property type="nucleotide sequence ID" value="NZ_JAHQCX010000006.1"/>
</dbReference>
<protein>
    <submittedName>
        <fullName evidence="4">TetR/AcrR family transcriptional regulator</fullName>
    </submittedName>
</protein>
<sequence length="209" mass="24005">MAVPDHSIDPRILECAKQEFLSLGYEKASLKHICEEAGVTTGALYKRYKGKDDLFAAVVSDTITALDTETKKRTDVDVHAMSDQQLTGAWDMNAGMRQWFQFLYGLKEGFTLLVKCSAGSSYSNFEHEFVEKMCVGTYSYYREAYRRGLAKYDISPEEMHIILSAFWQTVYEPFIHDFDWTKLKIHCATVNRLFDWYGMLGIPNTDTLP</sequence>
<reference evidence="4 5" key="1">
    <citation type="submission" date="2021-06" db="EMBL/GenBank/DDBJ databases">
        <title>Description of novel taxa of the family Lachnospiraceae.</title>
        <authorList>
            <person name="Chaplin A.V."/>
            <person name="Sokolova S.R."/>
            <person name="Pikina A.P."/>
            <person name="Korzhanova M."/>
            <person name="Belova V."/>
            <person name="Korostin D."/>
            <person name="Efimov B.A."/>
        </authorList>
    </citation>
    <scope>NUCLEOTIDE SEQUENCE [LARGE SCALE GENOMIC DNA]</scope>
    <source>
        <strain evidence="4 5">ASD4241</strain>
    </source>
</reference>
<keyword evidence="1 2" id="KW-0238">DNA-binding</keyword>
<dbReference type="InterPro" id="IPR001647">
    <property type="entry name" value="HTH_TetR"/>
</dbReference>
<accession>A0ABS6K7W3</accession>
<proteinExistence type="predicted"/>
<evidence type="ECO:0000313" key="4">
    <source>
        <dbReference type="EMBL" id="MBU9726597.1"/>
    </source>
</evidence>
<keyword evidence="5" id="KW-1185">Reference proteome</keyword>
<dbReference type="PRINTS" id="PR00455">
    <property type="entry name" value="HTHTETR"/>
</dbReference>
<evidence type="ECO:0000256" key="2">
    <source>
        <dbReference type="PROSITE-ProRule" id="PRU00335"/>
    </source>
</evidence>
<dbReference type="PANTHER" id="PTHR30055:SF226">
    <property type="entry name" value="HTH-TYPE TRANSCRIPTIONAL REGULATOR PKSA"/>
    <property type="match status" value="1"/>
</dbReference>
<feature type="domain" description="HTH tetR-type" evidence="3">
    <location>
        <begin position="6"/>
        <end position="66"/>
    </location>
</feature>
<comment type="caution">
    <text evidence="4">The sequence shown here is derived from an EMBL/GenBank/DDBJ whole genome shotgun (WGS) entry which is preliminary data.</text>
</comment>
<dbReference type="Pfam" id="PF00440">
    <property type="entry name" value="TetR_N"/>
    <property type="match status" value="1"/>
</dbReference>
<evidence type="ECO:0000259" key="3">
    <source>
        <dbReference type="PROSITE" id="PS50977"/>
    </source>
</evidence>
<dbReference type="Gene3D" id="1.10.357.10">
    <property type="entry name" value="Tetracycline Repressor, domain 2"/>
    <property type="match status" value="1"/>
</dbReference>
<organism evidence="4 5">
    <name type="scientific">Diplocloster modestus</name>
    <dbReference type="NCBI Taxonomy" id="2850322"/>
    <lineage>
        <taxon>Bacteria</taxon>
        <taxon>Bacillati</taxon>
        <taxon>Bacillota</taxon>
        <taxon>Clostridia</taxon>
        <taxon>Lachnospirales</taxon>
        <taxon>Lachnospiraceae</taxon>
        <taxon>Diplocloster</taxon>
    </lineage>
</organism>
<evidence type="ECO:0000256" key="1">
    <source>
        <dbReference type="ARBA" id="ARBA00023125"/>
    </source>
</evidence>
<feature type="DNA-binding region" description="H-T-H motif" evidence="2">
    <location>
        <begin position="29"/>
        <end position="48"/>
    </location>
</feature>
<dbReference type="Proteomes" id="UP001314681">
    <property type="component" value="Unassembled WGS sequence"/>
</dbReference>
<name>A0ABS6K7W3_9FIRM</name>
<evidence type="ECO:0000313" key="5">
    <source>
        <dbReference type="Proteomes" id="UP001314681"/>
    </source>
</evidence>
<gene>
    <name evidence="4" type="ORF">KTH90_11280</name>
</gene>
<dbReference type="InterPro" id="IPR009057">
    <property type="entry name" value="Homeodomain-like_sf"/>
</dbReference>
<dbReference type="EMBL" id="JAHQCX010000006">
    <property type="protein sequence ID" value="MBU9726597.1"/>
    <property type="molecule type" value="Genomic_DNA"/>
</dbReference>
<dbReference type="SUPFAM" id="SSF46689">
    <property type="entry name" value="Homeodomain-like"/>
    <property type="match status" value="1"/>
</dbReference>
<dbReference type="PROSITE" id="PS50977">
    <property type="entry name" value="HTH_TETR_2"/>
    <property type="match status" value="1"/>
</dbReference>
<dbReference type="PANTHER" id="PTHR30055">
    <property type="entry name" value="HTH-TYPE TRANSCRIPTIONAL REGULATOR RUTR"/>
    <property type="match status" value="1"/>
</dbReference>
<dbReference type="InterPro" id="IPR050109">
    <property type="entry name" value="HTH-type_TetR-like_transc_reg"/>
</dbReference>